<reference evidence="1" key="1">
    <citation type="submission" date="2024-01" db="EMBL/GenBank/DDBJ databases">
        <title>The diversity of rhizobia nodulating Mimosa spp. in eleven states of Brazil covering several biomes is determined by host plant, location, and edaphic factors.</title>
        <authorList>
            <person name="Rouws L."/>
            <person name="Barauna A."/>
            <person name="Beukes C."/>
            <person name="De Faria S.M."/>
            <person name="Gross E."/>
            <person name="Dos Reis Junior F.B."/>
            <person name="Simon M."/>
            <person name="Maluk M."/>
            <person name="Odee D.W."/>
            <person name="Kenicer G."/>
            <person name="Young J.P.W."/>
            <person name="Reis V.M."/>
            <person name="Zilli J."/>
            <person name="James E.K."/>
        </authorList>
    </citation>
    <scope>NUCLEOTIDE SEQUENCE</scope>
    <source>
        <strain evidence="1">JPY452</strain>
    </source>
</reference>
<dbReference type="EMBL" id="JAYMRU010000044">
    <property type="protein sequence ID" value="MEM5405577.1"/>
    <property type="molecule type" value="Genomic_DNA"/>
</dbReference>
<dbReference type="Proteomes" id="UP001392318">
    <property type="component" value="Unassembled WGS sequence"/>
</dbReference>
<accession>A0ACC6RVL4</accession>
<evidence type="ECO:0000313" key="2">
    <source>
        <dbReference type="Proteomes" id="UP001392318"/>
    </source>
</evidence>
<organism evidence="1 2">
    <name type="scientific">Paraburkholderia unamae</name>
    <dbReference type="NCBI Taxonomy" id="219649"/>
    <lineage>
        <taxon>Bacteria</taxon>
        <taxon>Pseudomonadati</taxon>
        <taxon>Pseudomonadota</taxon>
        <taxon>Betaproteobacteria</taxon>
        <taxon>Burkholderiales</taxon>
        <taxon>Burkholderiaceae</taxon>
        <taxon>Paraburkholderia</taxon>
    </lineage>
</organism>
<comment type="caution">
    <text evidence="1">The sequence shown here is derived from an EMBL/GenBank/DDBJ whole genome shotgun (WGS) entry which is preliminary data.</text>
</comment>
<sequence length="317" mass="33924">MQKIFTTTSEIPRNEPLHRYGFDYGAGPYSPDYAQQMRSPNLPMSAAMPLALGSISALAGIGMIGSSMLGMPGLGMGMLALPMMAMMGAFAIAWRSRGTAGFGGMGSLSGTYGNNDGYSAYGGFNSPAMGAGQSVPGYAHPPARGPRQWRPAAGFGTGPVPPFQKRWPGWGAPDNVPPNPMASPPDMASSTTKRQGNPTESFGAKGSRPTAFEQLGVVKGAAWRQVLGMDGRVLDNEVMAQAQTRKGIEEMRKKIEEAEFDVRKAHKKLLIRFHPDKHLGKDMSEVIGLISMAVNQSENEFRNARLWLDGQSGRVSA</sequence>
<name>A0ACC6RVL4_9BURK</name>
<protein>
    <submittedName>
        <fullName evidence="1">Uncharacterized protein</fullName>
    </submittedName>
</protein>
<keyword evidence="2" id="KW-1185">Reference proteome</keyword>
<proteinExistence type="predicted"/>
<gene>
    <name evidence="1" type="ORF">VSR83_37180</name>
</gene>
<evidence type="ECO:0000313" key="1">
    <source>
        <dbReference type="EMBL" id="MEM5405577.1"/>
    </source>
</evidence>